<gene>
    <name evidence="8" type="ORF">CAUS1442_LOCUS15477</name>
</gene>
<feature type="transmembrane region" description="Helical" evidence="6">
    <location>
        <begin position="158"/>
        <end position="175"/>
    </location>
</feature>
<keyword evidence="3 6" id="KW-1133">Transmembrane helix</keyword>
<reference evidence="8" key="1">
    <citation type="submission" date="2021-01" db="EMBL/GenBank/DDBJ databases">
        <authorList>
            <person name="Corre E."/>
            <person name="Pelletier E."/>
            <person name="Niang G."/>
            <person name="Scheremetjew M."/>
            <person name="Finn R."/>
            <person name="Kale V."/>
            <person name="Holt S."/>
            <person name="Cochrane G."/>
            <person name="Meng A."/>
            <person name="Brown T."/>
            <person name="Cohen L."/>
        </authorList>
    </citation>
    <scope>NUCLEOTIDE SEQUENCE</scope>
    <source>
        <strain evidence="8">CCMP3328</strain>
    </source>
</reference>
<feature type="transmembrane region" description="Helical" evidence="6">
    <location>
        <begin position="257"/>
        <end position="280"/>
    </location>
</feature>
<dbReference type="Pfam" id="PF03151">
    <property type="entry name" value="TPT"/>
    <property type="match status" value="1"/>
</dbReference>
<feature type="transmembrane region" description="Helical" evidence="6">
    <location>
        <begin position="187"/>
        <end position="208"/>
    </location>
</feature>
<keyword evidence="2 6" id="KW-0812">Transmembrane</keyword>
<feature type="transmembrane region" description="Helical" evidence="6">
    <location>
        <begin position="74"/>
        <end position="90"/>
    </location>
</feature>
<name>A0A7S0F757_9STRA</name>
<keyword evidence="4 6" id="KW-0472">Membrane</keyword>
<evidence type="ECO:0000256" key="3">
    <source>
        <dbReference type="ARBA" id="ARBA00022989"/>
    </source>
</evidence>
<dbReference type="EMBL" id="HBEF01024972">
    <property type="protein sequence ID" value="CAD8343342.1"/>
    <property type="molecule type" value="Transcribed_RNA"/>
</dbReference>
<evidence type="ECO:0000256" key="4">
    <source>
        <dbReference type="ARBA" id="ARBA00023136"/>
    </source>
</evidence>
<dbReference type="PANTHER" id="PTHR11132">
    <property type="entry name" value="SOLUTE CARRIER FAMILY 35"/>
    <property type="match status" value="1"/>
</dbReference>
<organism evidence="8">
    <name type="scientific">Craspedostauros australis</name>
    <dbReference type="NCBI Taxonomy" id="1486917"/>
    <lineage>
        <taxon>Eukaryota</taxon>
        <taxon>Sar</taxon>
        <taxon>Stramenopiles</taxon>
        <taxon>Ochrophyta</taxon>
        <taxon>Bacillariophyta</taxon>
        <taxon>Bacillariophyceae</taxon>
        <taxon>Bacillariophycidae</taxon>
        <taxon>Naviculales</taxon>
        <taxon>Naviculaceae</taxon>
        <taxon>Craspedostauros</taxon>
    </lineage>
</organism>
<evidence type="ECO:0000256" key="2">
    <source>
        <dbReference type="ARBA" id="ARBA00022692"/>
    </source>
</evidence>
<comment type="subcellular location">
    <subcellularLocation>
        <location evidence="1">Membrane</location>
        <topology evidence="1">Multi-pass membrane protein</topology>
    </subcellularLocation>
</comment>
<evidence type="ECO:0000256" key="1">
    <source>
        <dbReference type="ARBA" id="ARBA00004141"/>
    </source>
</evidence>
<feature type="transmembrane region" description="Helical" evidence="6">
    <location>
        <begin position="33"/>
        <end position="53"/>
    </location>
</feature>
<feature type="transmembrane region" description="Helical" evidence="6">
    <location>
        <begin position="286"/>
        <end position="304"/>
    </location>
</feature>
<evidence type="ECO:0000259" key="7">
    <source>
        <dbReference type="Pfam" id="PF03151"/>
    </source>
</evidence>
<sequence>MMGLSKEQQVIVSILAYSFCSGTLVLVNKMTLHHLPFPSLVVVIQLAACVVMVKTAEFMKVVKVDPLKWEYVKPYLLYIFFFSTGVYSNMRSLATSNVETIIVFRALTPCAVVILDVMFLGREWPSTRGWAGLITLVIGAYGYASFDEKFQMQGWSAYGWPIIYLIIIALEMAYGKKIVKSVPLETLSGPVIYTNILGIIPMMLLANVKGEYAGLWDFWWSKPSDEAHLPPIAIFLLILGSFIGTGIGYSAWWCRSLVSATSFTLIGVLNKCLTILLNLVVWDQHAGNSGIMCLMLCLAGGVIYQQPPMRKTNKSVEATQSDAQKDEEALSLTENPADASAAKQRK</sequence>
<dbReference type="SUPFAM" id="SSF103481">
    <property type="entry name" value="Multidrug resistance efflux transporter EmrE"/>
    <property type="match status" value="1"/>
</dbReference>
<proteinExistence type="predicted"/>
<feature type="transmembrane region" description="Helical" evidence="6">
    <location>
        <begin position="9"/>
        <end position="27"/>
    </location>
</feature>
<evidence type="ECO:0000256" key="6">
    <source>
        <dbReference type="SAM" id="Phobius"/>
    </source>
</evidence>
<dbReference type="InterPro" id="IPR004853">
    <property type="entry name" value="Sugar_P_trans_dom"/>
</dbReference>
<accession>A0A7S0F757</accession>
<dbReference type="AlphaFoldDB" id="A0A7S0F757"/>
<protein>
    <recommendedName>
        <fullName evidence="7">Sugar phosphate transporter domain-containing protein</fullName>
    </recommendedName>
</protein>
<dbReference type="InterPro" id="IPR037185">
    <property type="entry name" value="EmrE-like"/>
</dbReference>
<evidence type="ECO:0000313" key="8">
    <source>
        <dbReference type="EMBL" id="CAD8343342.1"/>
    </source>
</evidence>
<dbReference type="InterPro" id="IPR050186">
    <property type="entry name" value="TPT_transporter"/>
</dbReference>
<dbReference type="GO" id="GO:0016020">
    <property type="term" value="C:membrane"/>
    <property type="evidence" value="ECO:0007669"/>
    <property type="project" value="UniProtKB-SubCell"/>
</dbReference>
<feature type="transmembrane region" description="Helical" evidence="6">
    <location>
        <begin position="228"/>
        <end position="250"/>
    </location>
</feature>
<feature type="region of interest" description="Disordered" evidence="5">
    <location>
        <begin position="313"/>
        <end position="346"/>
    </location>
</feature>
<feature type="transmembrane region" description="Helical" evidence="6">
    <location>
        <begin position="102"/>
        <end position="121"/>
    </location>
</feature>
<evidence type="ECO:0000256" key="5">
    <source>
        <dbReference type="SAM" id="MobiDB-lite"/>
    </source>
</evidence>
<feature type="domain" description="Sugar phosphate transporter" evidence="7">
    <location>
        <begin position="19"/>
        <end position="304"/>
    </location>
</feature>